<reference evidence="1" key="1">
    <citation type="submission" date="2021-03" db="EMBL/GenBank/DDBJ databases">
        <title>Isolation of Bacillus subtilis from fermented food sample.</title>
        <authorList>
            <person name="Lakshmanan V."/>
            <person name="Athira K."/>
            <person name="Rajagopal K."/>
        </authorList>
    </citation>
    <scope>NUCLEOTIDE SEQUENCE</scope>
    <source>
        <strain evidence="1">S1</strain>
    </source>
</reference>
<comment type="caution">
    <text evidence="1">The sequence shown here is derived from an EMBL/GenBank/DDBJ whole genome shotgun (WGS) entry which is preliminary data.</text>
</comment>
<dbReference type="EMBL" id="JAGFPW010000053">
    <property type="protein sequence ID" value="MBO3797184.1"/>
    <property type="molecule type" value="Genomic_DNA"/>
</dbReference>
<accession>A0A8I1WKL6</accession>
<name>A0A8I1WKL6_BACIU</name>
<dbReference type="RefSeq" id="WP_208556991.1">
    <property type="nucleotide sequence ID" value="NZ_JAGFPW010000053.1"/>
</dbReference>
<dbReference type="Proteomes" id="UP000665181">
    <property type="component" value="Unassembled WGS sequence"/>
</dbReference>
<protein>
    <submittedName>
        <fullName evidence="1">Uncharacterized protein</fullName>
    </submittedName>
</protein>
<evidence type="ECO:0000313" key="2">
    <source>
        <dbReference type="Proteomes" id="UP000665181"/>
    </source>
</evidence>
<dbReference type="AlphaFoldDB" id="A0A8I1WKL6"/>
<proteinExistence type="predicted"/>
<gene>
    <name evidence="1" type="ORF">J5227_23470</name>
</gene>
<organism evidence="1 2">
    <name type="scientific">Bacillus subtilis</name>
    <dbReference type="NCBI Taxonomy" id="1423"/>
    <lineage>
        <taxon>Bacteria</taxon>
        <taxon>Bacillati</taxon>
        <taxon>Bacillota</taxon>
        <taxon>Bacilli</taxon>
        <taxon>Bacillales</taxon>
        <taxon>Bacillaceae</taxon>
        <taxon>Bacillus</taxon>
    </lineage>
</organism>
<sequence length="62" mass="6930">MVSGKLTKTGLAEIRKRVERITDAEWTWEWEGYYATCLSGVEGVAVDVVEGGKYIDISEYGL</sequence>
<evidence type="ECO:0000313" key="1">
    <source>
        <dbReference type="EMBL" id="MBO3797184.1"/>
    </source>
</evidence>